<accession>S7ZD91</accession>
<dbReference type="AlphaFoldDB" id="S7ZD91"/>
<keyword evidence="2" id="KW-1185">Reference proteome</keyword>
<name>S7ZD91_PENO1</name>
<dbReference type="HOGENOM" id="CLU_3160174_0_0_1"/>
<reference evidence="1 2" key="1">
    <citation type="journal article" date="2013" name="PLoS ONE">
        <title>Genomic and secretomic analyses reveal unique features of the lignocellulolytic enzyme system of Penicillium decumbens.</title>
        <authorList>
            <person name="Liu G."/>
            <person name="Zhang L."/>
            <person name="Wei X."/>
            <person name="Zou G."/>
            <person name="Qin Y."/>
            <person name="Ma L."/>
            <person name="Li J."/>
            <person name="Zheng H."/>
            <person name="Wang S."/>
            <person name="Wang C."/>
            <person name="Xun L."/>
            <person name="Zhao G.-P."/>
            <person name="Zhou Z."/>
            <person name="Qu Y."/>
        </authorList>
    </citation>
    <scope>NUCLEOTIDE SEQUENCE [LARGE SCALE GENOMIC DNA]</scope>
    <source>
        <strain evidence="2">114-2 / CGMCC 5302</strain>
    </source>
</reference>
<organism evidence="1 2">
    <name type="scientific">Penicillium oxalicum (strain 114-2 / CGMCC 5302)</name>
    <name type="common">Penicillium decumbens</name>
    <dbReference type="NCBI Taxonomy" id="933388"/>
    <lineage>
        <taxon>Eukaryota</taxon>
        <taxon>Fungi</taxon>
        <taxon>Dikarya</taxon>
        <taxon>Ascomycota</taxon>
        <taxon>Pezizomycotina</taxon>
        <taxon>Eurotiomycetes</taxon>
        <taxon>Eurotiomycetidae</taxon>
        <taxon>Eurotiales</taxon>
        <taxon>Aspergillaceae</taxon>
        <taxon>Penicillium</taxon>
    </lineage>
</organism>
<dbReference type="Proteomes" id="UP000019376">
    <property type="component" value="Unassembled WGS sequence"/>
</dbReference>
<protein>
    <submittedName>
        <fullName evidence="1">Uncharacterized protein</fullName>
    </submittedName>
</protein>
<proteinExistence type="predicted"/>
<gene>
    <name evidence="1" type="ORF">PDE_03175</name>
</gene>
<evidence type="ECO:0000313" key="2">
    <source>
        <dbReference type="Proteomes" id="UP000019376"/>
    </source>
</evidence>
<evidence type="ECO:0000313" key="1">
    <source>
        <dbReference type="EMBL" id="EPS28229.1"/>
    </source>
</evidence>
<dbReference type="EMBL" id="KB644410">
    <property type="protein sequence ID" value="EPS28229.1"/>
    <property type="molecule type" value="Genomic_DNA"/>
</dbReference>
<sequence length="48" mass="5350">MVKGSLTIYEHNESRPLLPSAKWVQLGWTPPWTPGGERTRDDVVTVSG</sequence>